<evidence type="ECO:0000313" key="2">
    <source>
        <dbReference type="EMBL" id="OGL45870.1"/>
    </source>
</evidence>
<dbReference type="AlphaFoldDB" id="A0A1F7RWS0"/>
<comment type="caution">
    <text evidence="2">The sequence shown here is derived from an EMBL/GenBank/DDBJ whole genome shotgun (WGS) entry which is preliminary data.</text>
</comment>
<evidence type="ECO:0000256" key="1">
    <source>
        <dbReference type="SAM" id="MobiDB-lite"/>
    </source>
</evidence>
<name>A0A1F7RWS0_9BACT</name>
<evidence type="ECO:0000313" key="3">
    <source>
        <dbReference type="Proteomes" id="UP000179266"/>
    </source>
</evidence>
<dbReference type="Proteomes" id="UP000179266">
    <property type="component" value="Unassembled WGS sequence"/>
</dbReference>
<reference evidence="2 3" key="1">
    <citation type="journal article" date="2016" name="Nat. Commun.">
        <title>Thousands of microbial genomes shed light on interconnected biogeochemical processes in an aquifer system.</title>
        <authorList>
            <person name="Anantharaman K."/>
            <person name="Brown C.T."/>
            <person name="Hug L.A."/>
            <person name="Sharon I."/>
            <person name="Castelle C.J."/>
            <person name="Probst A.J."/>
            <person name="Thomas B.C."/>
            <person name="Singh A."/>
            <person name="Wilkins M.J."/>
            <person name="Karaoz U."/>
            <person name="Brodie E.L."/>
            <person name="Williams K.H."/>
            <person name="Hubbard S.S."/>
            <person name="Banfield J.F."/>
        </authorList>
    </citation>
    <scope>NUCLEOTIDE SEQUENCE [LARGE SCALE GENOMIC DNA]</scope>
</reference>
<dbReference type="PROSITE" id="PS51257">
    <property type="entry name" value="PROKAR_LIPOPROTEIN"/>
    <property type="match status" value="1"/>
</dbReference>
<organism evidence="2 3">
    <name type="scientific">Candidatus Schekmanbacteria bacterium RBG_13_48_7</name>
    <dbReference type="NCBI Taxonomy" id="1817878"/>
    <lineage>
        <taxon>Bacteria</taxon>
        <taxon>Candidatus Schekmaniibacteriota</taxon>
    </lineage>
</organism>
<sequence>MIKLHFSPMIYCNSVSSCEYCVMLLQFPYNASKPWRRRFDVFTNTPAETSVASLVFTEISTVSSQSPVRNVGKNKQNTKKRQTHQKCACL</sequence>
<dbReference type="EMBL" id="MGDD01000157">
    <property type="protein sequence ID" value="OGL45870.1"/>
    <property type="molecule type" value="Genomic_DNA"/>
</dbReference>
<feature type="region of interest" description="Disordered" evidence="1">
    <location>
        <begin position="67"/>
        <end position="90"/>
    </location>
</feature>
<gene>
    <name evidence="2" type="ORF">A2161_16435</name>
</gene>
<protein>
    <submittedName>
        <fullName evidence="2">Uncharacterized protein</fullName>
    </submittedName>
</protein>
<proteinExistence type="predicted"/>
<accession>A0A1F7RWS0</accession>